<accession>A0ABM7DR91</accession>
<dbReference type="EMBL" id="CP020373">
    <property type="protein sequence ID" value="AZQ12214.1"/>
    <property type="molecule type" value="Genomic_DNA"/>
</dbReference>
<keyword evidence="3 4" id="KW-0418">Kinase</keyword>
<dbReference type="PIRSF" id="PIRSF006078">
    <property type="entry name" value="GlxK"/>
    <property type="match status" value="1"/>
</dbReference>
<dbReference type="GO" id="GO:0043798">
    <property type="term" value="F:glycerate 2-kinase activity"/>
    <property type="evidence" value="ECO:0007669"/>
    <property type="project" value="UniProtKB-EC"/>
</dbReference>
<keyword evidence="2 4" id="KW-0808">Transferase</keyword>
<evidence type="ECO:0000256" key="2">
    <source>
        <dbReference type="ARBA" id="ARBA00022679"/>
    </source>
</evidence>
<dbReference type="InterPro" id="IPR018193">
    <property type="entry name" value="Glyc_kinase_flavodox-like_fold"/>
</dbReference>
<sequence length="395" mass="39688">MKIVIAPDSFKESLSAMEVADVIEAGFKQVLPDATYVKLPMADGGEGTVQSLVDATGGAIVPVEVTAPLGNKVEGFLGMLGSGSCPDNGSGDGSESATSEARRAVIEMAAASGIHLVAPEQRNPLLTSSFGTGELILAALERGVTHLILGIGGSATNDGGAGMITALGGKLLKADGSPIAFGGGGLAELSHIDLTGLDPRLAGLTIEVACDVNNPLCGPKGASAVFGPQKGATPEMVATLDANLTRYADCIESTLGKSVKDIPGAGAAGGMGAALVGLLGAELKPGIQIVIEALKLADAVADADLVITGEGRIDSQTIHGKTPIGVARCAKQFGKPVIGIAGCLTDDCGVVHDHGIDAVFAVVNRAMALPEALATARTNLEVTARNVAALYRLQR</sequence>
<reference evidence="6" key="1">
    <citation type="submission" date="2017-03" db="EMBL/GenBank/DDBJ databases">
        <title>Full genome sequence of a non-lethal Shewanella isolate that potentiates virulence of Vibio parahaemolyticus causing acute hepatopancreatic necrosis disease (AHPND) in shrimp.</title>
        <authorList>
            <person name="Prachumwat A."/>
            <person name="Sritunyalucksana K."/>
        </authorList>
    </citation>
    <scope>NUCLEOTIDE SEQUENCE [LARGE SCALE GENOMIC DNA]</scope>
    <source>
        <strain evidence="6">TH2012</strain>
    </source>
</reference>
<dbReference type="NCBIfam" id="TIGR00045">
    <property type="entry name" value="glycerate kinase"/>
    <property type="match status" value="1"/>
</dbReference>
<keyword evidence="6" id="KW-1185">Reference proteome</keyword>
<dbReference type="RefSeq" id="WP_126168405.1">
    <property type="nucleotide sequence ID" value="NZ_CP020373.1"/>
</dbReference>
<proteinExistence type="inferred from homology"/>
<evidence type="ECO:0000256" key="3">
    <source>
        <dbReference type="ARBA" id="ARBA00022777"/>
    </source>
</evidence>
<protein>
    <submittedName>
        <fullName evidence="5">Glycerate 2-kinase</fullName>
        <ecNumber evidence="5">2.7.1.165</ecNumber>
    </submittedName>
</protein>
<dbReference type="Gene3D" id="3.90.1510.10">
    <property type="entry name" value="Glycerate kinase, domain 2"/>
    <property type="match status" value="1"/>
</dbReference>
<organism evidence="5 6">
    <name type="scientific">Shewanella khirikhana</name>
    <dbReference type="NCBI Taxonomy" id="1965282"/>
    <lineage>
        <taxon>Bacteria</taxon>
        <taxon>Pseudomonadati</taxon>
        <taxon>Pseudomonadota</taxon>
        <taxon>Gammaproteobacteria</taxon>
        <taxon>Alteromonadales</taxon>
        <taxon>Shewanellaceae</taxon>
        <taxon>Shewanella</taxon>
    </lineage>
</organism>
<dbReference type="EC" id="2.7.1.165" evidence="5"/>
<comment type="similarity">
    <text evidence="1 4">Belongs to the glycerate kinase type-1 family.</text>
</comment>
<evidence type="ECO:0000256" key="4">
    <source>
        <dbReference type="PIRNR" id="PIRNR006078"/>
    </source>
</evidence>
<name>A0ABM7DR91_9GAMM</name>
<dbReference type="Gene3D" id="3.40.50.10350">
    <property type="entry name" value="Glycerate kinase, domain 1"/>
    <property type="match status" value="1"/>
</dbReference>
<dbReference type="PANTHER" id="PTHR21599">
    <property type="entry name" value="GLYCERATE KINASE"/>
    <property type="match status" value="1"/>
</dbReference>
<dbReference type="Pfam" id="PF02595">
    <property type="entry name" value="Gly_kinase"/>
    <property type="match status" value="1"/>
</dbReference>
<gene>
    <name evidence="5" type="primary">garK</name>
    <name evidence="5" type="ORF">STH12_03150</name>
</gene>
<dbReference type="InterPro" id="IPR004381">
    <property type="entry name" value="Glycerate_kinase"/>
</dbReference>
<dbReference type="Proteomes" id="UP000278437">
    <property type="component" value="Chromosome"/>
</dbReference>
<dbReference type="PANTHER" id="PTHR21599:SF0">
    <property type="entry name" value="GLYCERATE KINASE"/>
    <property type="match status" value="1"/>
</dbReference>
<evidence type="ECO:0000313" key="5">
    <source>
        <dbReference type="EMBL" id="AZQ12214.1"/>
    </source>
</evidence>
<evidence type="ECO:0000313" key="6">
    <source>
        <dbReference type="Proteomes" id="UP000278437"/>
    </source>
</evidence>
<dbReference type="InterPro" id="IPR018197">
    <property type="entry name" value="Glycerate_kinase_RE-like"/>
</dbReference>
<evidence type="ECO:0000256" key="1">
    <source>
        <dbReference type="ARBA" id="ARBA00006284"/>
    </source>
</evidence>
<dbReference type="InterPro" id="IPR036129">
    <property type="entry name" value="Glycerate_kinase_sf"/>
</dbReference>
<dbReference type="SUPFAM" id="SSF110738">
    <property type="entry name" value="Glycerate kinase I"/>
    <property type="match status" value="1"/>
</dbReference>